<organism evidence="10 11">
    <name type="scientific">Acanthoscelides obtectus</name>
    <name type="common">Bean weevil</name>
    <name type="synonym">Bruchus obtectus</name>
    <dbReference type="NCBI Taxonomy" id="200917"/>
    <lineage>
        <taxon>Eukaryota</taxon>
        <taxon>Metazoa</taxon>
        <taxon>Ecdysozoa</taxon>
        <taxon>Arthropoda</taxon>
        <taxon>Hexapoda</taxon>
        <taxon>Insecta</taxon>
        <taxon>Pterygota</taxon>
        <taxon>Neoptera</taxon>
        <taxon>Endopterygota</taxon>
        <taxon>Coleoptera</taxon>
        <taxon>Polyphaga</taxon>
        <taxon>Cucujiformia</taxon>
        <taxon>Chrysomeloidea</taxon>
        <taxon>Chrysomelidae</taxon>
        <taxon>Bruchinae</taxon>
        <taxon>Bruchini</taxon>
        <taxon>Acanthoscelides</taxon>
    </lineage>
</organism>
<evidence type="ECO:0000256" key="8">
    <source>
        <dbReference type="SAM" id="MobiDB-lite"/>
    </source>
</evidence>
<dbReference type="GO" id="GO:0005634">
    <property type="term" value="C:nucleus"/>
    <property type="evidence" value="ECO:0007669"/>
    <property type="project" value="UniProtKB-SubCell"/>
</dbReference>
<dbReference type="OrthoDB" id="1696965at2759"/>
<evidence type="ECO:0000256" key="4">
    <source>
        <dbReference type="ARBA" id="ARBA00022722"/>
    </source>
</evidence>
<evidence type="ECO:0000259" key="9">
    <source>
        <dbReference type="Pfam" id="PF13359"/>
    </source>
</evidence>
<dbReference type="InterPro" id="IPR045249">
    <property type="entry name" value="HARBI1-like"/>
</dbReference>
<name>A0A9P0ME44_ACAOB</name>
<comment type="subcellular location">
    <subcellularLocation>
        <location evidence="2">Nucleus</location>
    </subcellularLocation>
</comment>
<evidence type="ECO:0000256" key="1">
    <source>
        <dbReference type="ARBA" id="ARBA00001968"/>
    </source>
</evidence>
<feature type="domain" description="DDE Tnp4" evidence="9">
    <location>
        <begin position="202"/>
        <end position="368"/>
    </location>
</feature>
<keyword evidence="6" id="KW-0378">Hydrolase</keyword>
<sequence>MDGRKLMLLENSYLKYEILKKCIKQRSGTNTVYLERHSHGEFHNLYQDLPGNEDEGEGTSNEDEGEGPGNEGEGGRSCRRLLSMDMFCGISSKIDADSGSWVLSLSDAFMFKISSGLAASKYTDRSTELLSEYLATGIQFRQLAFSFRISKSAISTIVPQVCKAIWTQLVRKHMPEPSEDSFKNIAQCFWDRWQFPNCIGCIDGKHIRIKKPKQSGSMYYNYKSFFSIGLLAVTDANYKFVMINVGSYGKDNDAGVFEECPFRRAIEQGRLKIPKEQVLPGSNIISPYVLLGDAAFPLKKYLLRPFPEKSTVKGDAKDNYNYHLSRARMVVECSFGSITSKFRILHKSIETNVTNAVHIVKAICLLHNIIRDLESINENELMSFRKGKGKRQEKTLNCILSNILCQECNNNKEICCTYL</sequence>
<dbReference type="Proteomes" id="UP001152888">
    <property type="component" value="Unassembled WGS sequence"/>
</dbReference>
<feature type="region of interest" description="Disordered" evidence="8">
    <location>
        <begin position="44"/>
        <end position="75"/>
    </location>
</feature>
<feature type="compositionally biased region" description="Acidic residues" evidence="8">
    <location>
        <begin position="51"/>
        <end position="66"/>
    </location>
</feature>
<dbReference type="PANTHER" id="PTHR22930:SF269">
    <property type="entry name" value="NUCLEASE HARBI1-LIKE PROTEIN"/>
    <property type="match status" value="1"/>
</dbReference>
<keyword evidence="5" id="KW-0479">Metal-binding</keyword>
<keyword evidence="7" id="KW-0539">Nucleus</keyword>
<dbReference type="PANTHER" id="PTHR22930">
    <property type="match status" value="1"/>
</dbReference>
<comment type="caution">
    <text evidence="10">The sequence shown here is derived from an EMBL/GenBank/DDBJ whole genome shotgun (WGS) entry which is preliminary data.</text>
</comment>
<evidence type="ECO:0000256" key="2">
    <source>
        <dbReference type="ARBA" id="ARBA00004123"/>
    </source>
</evidence>
<protein>
    <recommendedName>
        <fullName evidence="9">DDE Tnp4 domain-containing protein</fullName>
    </recommendedName>
</protein>
<dbReference type="InterPro" id="IPR027806">
    <property type="entry name" value="HARBI1_dom"/>
</dbReference>
<dbReference type="AlphaFoldDB" id="A0A9P0ME44"/>
<dbReference type="GO" id="GO:0016787">
    <property type="term" value="F:hydrolase activity"/>
    <property type="evidence" value="ECO:0007669"/>
    <property type="project" value="UniProtKB-KW"/>
</dbReference>
<accession>A0A9P0ME44</accession>
<evidence type="ECO:0000256" key="7">
    <source>
        <dbReference type="ARBA" id="ARBA00023242"/>
    </source>
</evidence>
<evidence type="ECO:0000313" key="11">
    <source>
        <dbReference type="Proteomes" id="UP001152888"/>
    </source>
</evidence>
<keyword evidence="4" id="KW-0540">Nuclease</keyword>
<evidence type="ECO:0000256" key="6">
    <source>
        <dbReference type="ARBA" id="ARBA00022801"/>
    </source>
</evidence>
<evidence type="ECO:0000256" key="5">
    <source>
        <dbReference type="ARBA" id="ARBA00022723"/>
    </source>
</evidence>
<reference evidence="10" key="1">
    <citation type="submission" date="2022-03" db="EMBL/GenBank/DDBJ databases">
        <authorList>
            <person name="Sayadi A."/>
        </authorList>
    </citation>
    <scope>NUCLEOTIDE SEQUENCE</scope>
</reference>
<keyword evidence="11" id="KW-1185">Reference proteome</keyword>
<dbReference type="GO" id="GO:0046872">
    <property type="term" value="F:metal ion binding"/>
    <property type="evidence" value="ECO:0007669"/>
    <property type="project" value="UniProtKB-KW"/>
</dbReference>
<comment type="similarity">
    <text evidence="3">Belongs to the HARBI1 family.</text>
</comment>
<evidence type="ECO:0000313" key="10">
    <source>
        <dbReference type="EMBL" id="CAH2011590.1"/>
    </source>
</evidence>
<gene>
    <name evidence="10" type="ORF">ACAOBT_LOCUS32267</name>
</gene>
<dbReference type="EMBL" id="CAKOFQ010008090">
    <property type="protein sequence ID" value="CAH2011590.1"/>
    <property type="molecule type" value="Genomic_DNA"/>
</dbReference>
<dbReference type="GO" id="GO:0004518">
    <property type="term" value="F:nuclease activity"/>
    <property type="evidence" value="ECO:0007669"/>
    <property type="project" value="UniProtKB-KW"/>
</dbReference>
<proteinExistence type="inferred from homology"/>
<comment type="cofactor">
    <cofactor evidence="1">
        <name>a divalent metal cation</name>
        <dbReference type="ChEBI" id="CHEBI:60240"/>
    </cofactor>
</comment>
<dbReference type="Pfam" id="PF13359">
    <property type="entry name" value="DDE_Tnp_4"/>
    <property type="match status" value="1"/>
</dbReference>
<evidence type="ECO:0000256" key="3">
    <source>
        <dbReference type="ARBA" id="ARBA00006958"/>
    </source>
</evidence>